<accession>A0A7J7RAU9</accession>
<name>A0A7J7RAU9_RHIFE</name>
<protein>
    <submittedName>
        <fullName evidence="1">Uncharacterized protein</fullName>
    </submittedName>
</protein>
<organism evidence="1 2">
    <name type="scientific">Rhinolophus ferrumequinum</name>
    <name type="common">Greater horseshoe bat</name>
    <dbReference type="NCBI Taxonomy" id="59479"/>
    <lineage>
        <taxon>Eukaryota</taxon>
        <taxon>Metazoa</taxon>
        <taxon>Chordata</taxon>
        <taxon>Craniata</taxon>
        <taxon>Vertebrata</taxon>
        <taxon>Euteleostomi</taxon>
        <taxon>Mammalia</taxon>
        <taxon>Eutheria</taxon>
        <taxon>Laurasiatheria</taxon>
        <taxon>Chiroptera</taxon>
        <taxon>Yinpterochiroptera</taxon>
        <taxon>Rhinolophoidea</taxon>
        <taxon>Rhinolophidae</taxon>
        <taxon>Rhinolophinae</taxon>
        <taxon>Rhinolophus</taxon>
    </lineage>
</organism>
<comment type="caution">
    <text evidence="1">The sequence shown here is derived from an EMBL/GenBank/DDBJ whole genome shotgun (WGS) entry which is preliminary data.</text>
</comment>
<sequence length="156" mass="17104">MLPLPDPPTAPSGSQNCVEFSCLSLSLARVTPTLDVPQRSTLPERRALANADRPTSFLTGSMGARPLCACSRKGFVPMRFSVTYALHRSAVDTEFWAWLHSLISVSNCLLLPASCNVEADLVVLVAVSENGDSTPTPTHLGLVRLWLDKFRIRIRR</sequence>
<evidence type="ECO:0000313" key="2">
    <source>
        <dbReference type="Proteomes" id="UP000585614"/>
    </source>
</evidence>
<dbReference type="Proteomes" id="UP000585614">
    <property type="component" value="Unassembled WGS sequence"/>
</dbReference>
<proteinExistence type="predicted"/>
<gene>
    <name evidence="1" type="ORF">mRhiFer1_009515</name>
</gene>
<dbReference type="AlphaFoldDB" id="A0A7J7RAU9"/>
<evidence type="ECO:0000313" key="1">
    <source>
        <dbReference type="EMBL" id="KAF6273228.1"/>
    </source>
</evidence>
<dbReference type="EMBL" id="JACAGC010000028">
    <property type="protein sequence ID" value="KAF6273228.1"/>
    <property type="molecule type" value="Genomic_DNA"/>
</dbReference>
<reference evidence="1 2" key="1">
    <citation type="journal article" date="2020" name="Nature">
        <title>Six reference-quality genomes reveal evolution of bat adaptations.</title>
        <authorList>
            <person name="Jebb D."/>
            <person name="Huang Z."/>
            <person name="Pippel M."/>
            <person name="Hughes G.M."/>
            <person name="Lavrichenko K."/>
            <person name="Devanna P."/>
            <person name="Winkler S."/>
            <person name="Jermiin L.S."/>
            <person name="Skirmuntt E.C."/>
            <person name="Katzourakis A."/>
            <person name="Burkitt-Gray L."/>
            <person name="Ray D.A."/>
            <person name="Sullivan K.A.M."/>
            <person name="Roscito J.G."/>
            <person name="Kirilenko B.M."/>
            <person name="Davalos L.M."/>
            <person name="Corthals A.P."/>
            <person name="Power M.L."/>
            <person name="Jones G."/>
            <person name="Ransome R.D."/>
            <person name="Dechmann D.K.N."/>
            <person name="Locatelli A.G."/>
            <person name="Puechmaille S.J."/>
            <person name="Fedrigo O."/>
            <person name="Jarvis E.D."/>
            <person name="Hiller M."/>
            <person name="Vernes S.C."/>
            <person name="Myers E.W."/>
            <person name="Teeling E.C."/>
        </authorList>
    </citation>
    <scope>NUCLEOTIDE SEQUENCE [LARGE SCALE GENOMIC DNA]</scope>
    <source>
        <strain evidence="1">MRhiFer1</strain>
        <tissue evidence="1">Lung</tissue>
    </source>
</reference>